<dbReference type="NCBIfam" id="NF040567">
    <property type="entry name" value="SCO2524_fam"/>
    <property type="match status" value="1"/>
</dbReference>
<reference evidence="1 2" key="1">
    <citation type="submission" date="2024-06" db="EMBL/GenBank/DDBJ databases">
        <title>The Natural Products Discovery Center: Release of the First 8490 Sequenced Strains for Exploring Actinobacteria Biosynthetic Diversity.</title>
        <authorList>
            <person name="Kalkreuter E."/>
            <person name="Kautsar S.A."/>
            <person name="Yang D."/>
            <person name="Bader C.D."/>
            <person name="Teijaro C.N."/>
            <person name="Fluegel L."/>
            <person name="Davis C.M."/>
            <person name="Simpson J.R."/>
            <person name="Lauterbach L."/>
            <person name="Steele A.D."/>
            <person name="Gui C."/>
            <person name="Meng S."/>
            <person name="Li G."/>
            <person name="Viehrig K."/>
            <person name="Ye F."/>
            <person name="Su P."/>
            <person name="Kiefer A.F."/>
            <person name="Nichols A."/>
            <person name="Cepeda A.J."/>
            <person name="Yan W."/>
            <person name="Fan B."/>
            <person name="Jiang Y."/>
            <person name="Adhikari A."/>
            <person name="Zheng C.-J."/>
            <person name="Schuster L."/>
            <person name="Cowan T.M."/>
            <person name="Smanski M.J."/>
            <person name="Chevrette M.G."/>
            <person name="De Carvalho L.P.S."/>
            <person name="Shen B."/>
        </authorList>
    </citation>
    <scope>NUCLEOTIDE SEQUENCE [LARGE SCALE GENOMIC DNA]</scope>
    <source>
        <strain evidence="1 2">NPDC048946</strain>
    </source>
</reference>
<evidence type="ECO:0000313" key="1">
    <source>
        <dbReference type="EMBL" id="MEU8138178.1"/>
    </source>
</evidence>
<dbReference type="EMBL" id="JBEZFP010000113">
    <property type="protein sequence ID" value="MEU8138178.1"/>
    <property type="molecule type" value="Genomic_DNA"/>
</dbReference>
<organism evidence="1 2">
    <name type="scientific">Streptodolium elevatio</name>
    <dbReference type="NCBI Taxonomy" id="3157996"/>
    <lineage>
        <taxon>Bacteria</taxon>
        <taxon>Bacillati</taxon>
        <taxon>Actinomycetota</taxon>
        <taxon>Actinomycetes</taxon>
        <taxon>Kitasatosporales</taxon>
        <taxon>Streptomycetaceae</taxon>
        <taxon>Streptodolium</taxon>
    </lineage>
</organism>
<protein>
    <submittedName>
        <fullName evidence="1">SCO2524 family protein</fullName>
    </submittedName>
</protein>
<gene>
    <name evidence="1" type="ORF">AB0C36_32305</name>
</gene>
<dbReference type="Proteomes" id="UP001551482">
    <property type="component" value="Unassembled WGS sequence"/>
</dbReference>
<name>A0ABV3DQZ9_9ACTN</name>
<evidence type="ECO:0000313" key="2">
    <source>
        <dbReference type="Proteomes" id="UP001551482"/>
    </source>
</evidence>
<proteinExistence type="predicted"/>
<dbReference type="RefSeq" id="WP_358361139.1">
    <property type="nucleotide sequence ID" value="NZ_JBEZFP010000113.1"/>
</dbReference>
<accession>A0ABV3DQZ9</accession>
<comment type="caution">
    <text evidence="1">The sequence shown here is derived from an EMBL/GenBank/DDBJ whole genome shotgun (WGS) entry which is preliminary data.</text>
</comment>
<dbReference type="InterPro" id="IPR049777">
    <property type="entry name" value="SCO2524-like"/>
</dbReference>
<keyword evidence="2" id="KW-1185">Reference proteome</keyword>
<sequence length="602" mass="65376">MTNLPRRRLLDLWKVLAARMAGRCAPDADAWPSHDSLRDAEQLVCLLYPAMRMPGLGFADPDTTGPDVLAALAPLGDHKGIPHTVTEVCAEYFTAYTDKEGRPLFSGGPLRVLDPADAPPPTRHAWETVESFSIAVTLSLSVLAFVRERESRVRAEATLERLAVLRGAASTRLTHAMNALCESFVADVFSPDSAKGRTLLTAVLPDGPRDQRRLRELLAQLQPIRGGLGGLSTAGDGLRGLDDESMLFSCGWSWGRVRTPSRPDHDADPEPSLHFTVAAMDGIVDLFSSRQTLLPGLLNREQLALAQQLLLRWELAQRYWSALARFGDAAWPLQDIPWRGGDDSDYRTLHVASIVIHNLMRQGDPDELPPQHELAPLVAVLAELAGRARITRRALPGDPAVALHHPGMVTPLPGTDRHGPELGWAVTDFAPVLLKRTLQVAALTRNVEHRDAMLSLAGKLGDHVWGRRLDAGPSAGLWDAPARVYPGLIAPPAEMSWRMTERVVEVLVVAAAGISADLAPSRRLAELAADMIREADHLFAHEMLTRATPTAATDAELHLVAAVLGRSRDQAPRRPGVAVALAAEALRRLDELSAAREQAGRG</sequence>